<dbReference type="InterPro" id="IPR019787">
    <property type="entry name" value="Znf_PHD-finger"/>
</dbReference>
<dbReference type="PROSITE" id="PS00028">
    <property type="entry name" value="ZINC_FINGER_C2H2_1"/>
    <property type="match status" value="1"/>
</dbReference>
<dbReference type="CDD" id="cd15530">
    <property type="entry name" value="PHD2_d4"/>
    <property type="match status" value="1"/>
</dbReference>
<dbReference type="InterPro" id="IPR011011">
    <property type="entry name" value="Znf_FYVE_PHD"/>
</dbReference>
<comment type="subcellular location">
    <subcellularLocation>
        <location evidence="1">Nucleus</location>
    </subcellularLocation>
</comment>
<evidence type="ECO:0000313" key="14">
    <source>
        <dbReference type="EMBL" id="RMX52018.1"/>
    </source>
</evidence>
<dbReference type="PANTHER" id="PTHR45888:SF5">
    <property type="entry name" value="D4, ISOFORM A"/>
    <property type="match status" value="1"/>
</dbReference>
<keyword evidence="15" id="KW-1185">Reference proteome</keyword>
<feature type="domain" description="PHD-type" evidence="12">
    <location>
        <begin position="311"/>
        <end position="371"/>
    </location>
</feature>
<dbReference type="PANTHER" id="PTHR45888">
    <property type="entry name" value="HL01030P-RELATED"/>
    <property type="match status" value="1"/>
</dbReference>
<evidence type="ECO:0000256" key="7">
    <source>
        <dbReference type="ARBA" id="ARBA00023015"/>
    </source>
</evidence>
<evidence type="ECO:0000313" key="15">
    <source>
        <dbReference type="Proteomes" id="UP000275408"/>
    </source>
</evidence>
<dbReference type="InterPro" id="IPR013087">
    <property type="entry name" value="Znf_C2H2_type"/>
</dbReference>
<dbReference type="Proteomes" id="UP000275408">
    <property type="component" value="Unassembled WGS sequence"/>
</dbReference>
<dbReference type="GO" id="GO:0008270">
    <property type="term" value="F:zinc ion binding"/>
    <property type="evidence" value="ECO:0007669"/>
    <property type="project" value="UniProtKB-KW"/>
</dbReference>
<feature type="region of interest" description="Disordered" evidence="11">
    <location>
        <begin position="143"/>
        <end position="202"/>
    </location>
</feature>
<keyword evidence="7" id="KW-0805">Transcription regulation</keyword>
<dbReference type="Pfam" id="PF00628">
    <property type="entry name" value="PHD"/>
    <property type="match status" value="2"/>
</dbReference>
<organism evidence="14 15">
    <name type="scientific">Pocillopora damicornis</name>
    <name type="common">Cauliflower coral</name>
    <name type="synonym">Millepora damicornis</name>
    <dbReference type="NCBI Taxonomy" id="46731"/>
    <lineage>
        <taxon>Eukaryota</taxon>
        <taxon>Metazoa</taxon>
        <taxon>Cnidaria</taxon>
        <taxon>Anthozoa</taxon>
        <taxon>Hexacorallia</taxon>
        <taxon>Scleractinia</taxon>
        <taxon>Astrocoeniina</taxon>
        <taxon>Pocilloporidae</taxon>
        <taxon>Pocillopora</taxon>
    </lineage>
</organism>
<dbReference type="GO" id="GO:0005634">
    <property type="term" value="C:nucleus"/>
    <property type="evidence" value="ECO:0007669"/>
    <property type="project" value="UniProtKB-SubCell"/>
</dbReference>
<dbReference type="SMART" id="SM00249">
    <property type="entry name" value="PHD"/>
    <property type="match status" value="2"/>
</dbReference>
<dbReference type="OrthoDB" id="1903104at2759"/>
<name>A0A3M6UF22_POCDA</name>
<feature type="non-terminal residue" evidence="14">
    <location>
        <position position="1"/>
    </location>
</feature>
<dbReference type="STRING" id="46731.A0A3M6UF22"/>
<accession>A0A3M6UF22</accession>
<keyword evidence="8" id="KW-0804">Transcription</keyword>
<dbReference type="InterPro" id="IPR025750">
    <property type="entry name" value="DPF1-3_N"/>
</dbReference>
<gene>
    <name evidence="14" type="ORF">pdam_00003766</name>
</gene>
<keyword evidence="6" id="KW-0862">Zinc</keyword>
<evidence type="ECO:0000256" key="6">
    <source>
        <dbReference type="ARBA" id="ARBA00022833"/>
    </source>
</evidence>
<evidence type="ECO:0000259" key="13">
    <source>
        <dbReference type="PROSITE" id="PS50157"/>
    </source>
</evidence>
<evidence type="ECO:0000256" key="1">
    <source>
        <dbReference type="ARBA" id="ARBA00004123"/>
    </source>
</evidence>
<evidence type="ECO:0000256" key="8">
    <source>
        <dbReference type="ARBA" id="ARBA00023163"/>
    </source>
</evidence>
<feature type="domain" description="PHD-type" evidence="12">
    <location>
        <begin position="368"/>
        <end position="418"/>
    </location>
</feature>
<dbReference type="InterPro" id="IPR001965">
    <property type="entry name" value="Znf_PHD"/>
</dbReference>
<dbReference type="FunFam" id="3.30.40.10:FF:000005">
    <property type="entry name" value="zinc finger protein isoform X1"/>
    <property type="match status" value="1"/>
</dbReference>
<protein>
    <submittedName>
        <fullName evidence="14">Uncharacterized protein</fullName>
    </submittedName>
</protein>
<evidence type="ECO:0000256" key="9">
    <source>
        <dbReference type="ARBA" id="ARBA00023242"/>
    </source>
</evidence>
<feature type="domain" description="C2H2-type" evidence="13">
    <location>
        <begin position="228"/>
        <end position="257"/>
    </location>
</feature>
<evidence type="ECO:0000259" key="12">
    <source>
        <dbReference type="PROSITE" id="PS50016"/>
    </source>
</evidence>
<dbReference type="AlphaFoldDB" id="A0A3M6UF22"/>
<keyword evidence="3" id="KW-0479">Metal-binding</keyword>
<dbReference type="PROSITE" id="PS50016">
    <property type="entry name" value="ZF_PHD_2"/>
    <property type="match status" value="2"/>
</dbReference>
<sequence>ELNNMAARGVISREPKDPQEMYKEALENVSAYNSRLRYERRLRIPFIDAQTGIAMNNCHLWISKLERQPGQTPHYVYSYPARRWRKKKRPPPVERAIETKTLETEEQIIETVDAMETEGLLDESEPDHLREAVAVKDDEVRLVESEGEEDLQDDSGALSTDDEDFIVGKKRPISKGRPGRKKAHQPSLFPETPVHHKPIPQMPGLLHVRNITKEELARMDPEERKKPYVCEICGRRYKNGPGLKYHYTHYNHEQEAAAGPAPHHEEPPISHPSTPSTASVPVESPKVPPSPPHQRGPGRPKKVPGSGTSPNNYCDFCLGDVYENKTTGFPEELLSCADCGRSGHPSCLQFTGKLTESVKKYKWQCIECKSCTLCGTSDNDDQLLFCDGCDRGYHMYCLKPPMQKPPEGHWTCALCETAPLPPAPAPMPPHMMMKPEWH</sequence>
<dbReference type="Pfam" id="PF14051">
    <property type="entry name" value="DPF1-3_N"/>
    <property type="match status" value="1"/>
</dbReference>
<keyword evidence="4" id="KW-0677">Repeat</keyword>
<dbReference type="CDD" id="cd15619">
    <property type="entry name" value="PHD1_d4"/>
    <property type="match status" value="1"/>
</dbReference>
<keyword evidence="9" id="KW-0539">Nucleus</keyword>
<evidence type="ECO:0000256" key="11">
    <source>
        <dbReference type="SAM" id="MobiDB-lite"/>
    </source>
</evidence>
<evidence type="ECO:0000256" key="10">
    <source>
        <dbReference type="PROSITE-ProRule" id="PRU00042"/>
    </source>
</evidence>
<dbReference type="EMBL" id="RCHS01001704">
    <property type="protein sequence ID" value="RMX52018.1"/>
    <property type="molecule type" value="Genomic_DNA"/>
</dbReference>
<evidence type="ECO:0000256" key="4">
    <source>
        <dbReference type="ARBA" id="ARBA00022737"/>
    </source>
</evidence>
<proteinExistence type="inferred from homology"/>
<feature type="region of interest" description="Disordered" evidence="11">
    <location>
        <begin position="255"/>
        <end position="307"/>
    </location>
</feature>
<evidence type="ECO:0000256" key="2">
    <source>
        <dbReference type="ARBA" id="ARBA00010539"/>
    </source>
</evidence>
<dbReference type="PROSITE" id="PS50157">
    <property type="entry name" value="ZINC_FINGER_C2H2_2"/>
    <property type="match status" value="1"/>
</dbReference>
<dbReference type="SUPFAM" id="SSF57903">
    <property type="entry name" value="FYVE/PHD zinc finger"/>
    <property type="match status" value="2"/>
</dbReference>
<reference evidence="14 15" key="1">
    <citation type="journal article" date="2018" name="Sci. Rep.">
        <title>Comparative analysis of the Pocillopora damicornis genome highlights role of immune system in coral evolution.</title>
        <authorList>
            <person name="Cunning R."/>
            <person name="Bay R.A."/>
            <person name="Gillette P."/>
            <person name="Baker A.C."/>
            <person name="Traylor-Knowles N."/>
        </authorList>
    </citation>
    <scope>NUCLEOTIDE SEQUENCE [LARGE SCALE GENOMIC DNA]</scope>
    <source>
        <strain evidence="14">RSMAS</strain>
        <tissue evidence="14">Whole animal</tissue>
    </source>
</reference>
<dbReference type="InterPro" id="IPR013083">
    <property type="entry name" value="Znf_RING/FYVE/PHD"/>
</dbReference>
<comment type="caution">
    <text evidence="14">The sequence shown here is derived from an EMBL/GenBank/DDBJ whole genome shotgun (WGS) entry which is preliminary data.</text>
</comment>
<feature type="compositionally biased region" description="Basic residues" evidence="11">
    <location>
        <begin position="168"/>
        <end position="184"/>
    </location>
</feature>
<feature type="compositionally biased region" description="Low complexity" evidence="11">
    <location>
        <begin position="271"/>
        <end position="285"/>
    </location>
</feature>
<evidence type="ECO:0000256" key="3">
    <source>
        <dbReference type="ARBA" id="ARBA00022723"/>
    </source>
</evidence>
<evidence type="ECO:0000256" key="5">
    <source>
        <dbReference type="ARBA" id="ARBA00022771"/>
    </source>
</evidence>
<dbReference type="Gene3D" id="3.30.40.10">
    <property type="entry name" value="Zinc/RING finger domain, C3HC4 (zinc finger)"/>
    <property type="match status" value="1"/>
</dbReference>
<comment type="similarity">
    <text evidence="2">Belongs to the requiem/DPF family.</text>
</comment>
<keyword evidence="5 10" id="KW-0863">Zinc-finger</keyword>